<dbReference type="PANTHER" id="PTHR34591:SF56">
    <property type="entry name" value="F-BOX DOMAIN-CONTAINING PROTEIN"/>
    <property type="match status" value="1"/>
</dbReference>
<feature type="domain" description="F-box" evidence="1">
    <location>
        <begin position="1"/>
        <end position="47"/>
    </location>
</feature>
<evidence type="ECO:0000259" key="1">
    <source>
        <dbReference type="PROSITE" id="PS50181"/>
    </source>
</evidence>
<dbReference type="Pfam" id="PF00646">
    <property type="entry name" value="F-box"/>
    <property type="match status" value="1"/>
</dbReference>
<keyword evidence="3" id="KW-1185">Reference proteome</keyword>
<dbReference type="EMBL" id="LWDX02002572">
    <property type="protein sequence ID" value="OEL38214.1"/>
    <property type="molecule type" value="Genomic_DNA"/>
</dbReference>
<accession>A0A1E5WLK4</accession>
<name>A0A1E5WLK4_9POAL</name>
<gene>
    <name evidence="2" type="ORF">BAE44_0000767</name>
</gene>
<dbReference type="SUPFAM" id="SSF81383">
    <property type="entry name" value="F-box domain"/>
    <property type="match status" value="1"/>
</dbReference>
<dbReference type="AlphaFoldDB" id="A0A1E5WLK4"/>
<evidence type="ECO:0000313" key="2">
    <source>
        <dbReference type="EMBL" id="OEL38214.1"/>
    </source>
</evidence>
<dbReference type="PROSITE" id="PS50181">
    <property type="entry name" value="FBOX"/>
    <property type="match status" value="1"/>
</dbReference>
<dbReference type="STRING" id="888268.A0A1E5WLK4"/>
<dbReference type="Proteomes" id="UP000095767">
    <property type="component" value="Unassembled WGS sequence"/>
</dbReference>
<protein>
    <recommendedName>
        <fullName evidence="1">F-box domain-containing protein</fullName>
    </recommendedName>
</protein>
<evidence type="ECO:0000313" key="3">
    <source>
        <dbReference type="Proteomes" id="UP000095767"/>
    </source>
</evidence>
<dbReference type="SMART" id="SM00256">
    <property type="entry name" value="FBOX"/>
    <property type="match status" value="1"/>
</dbReference>
<reference evidence="2 3" key="1">
    <citation type="submission" date="2016-09" db="EMBL/GenBank/DDBJ databases">
        <title>The draft genome of Dichanthelium oligosanthes: A C3 panicoid grass species.</title>
        <authorList>
            <person name="Studer A.J."/>
            <person name="Schnable J.C."/>
            <person name="Brutnell T.P."/>
        </authorList>
    </citation>
    <scope>NUCLEOTIDE SEQUENCE [LARGE SCALE GENOMIC DNA]</scope>
    <source>
        <strain evidence="3">cv. Kellogg 1175</strain>
        <tissue evidence="2">Leaf</tissue>
    </source>
</reference>
<comment type="caution">
    <text evidence="2">The sequence shown here is derived from an EMBL/GenBank/DDBJ whole genome shotgun (WGS) entry which is preliminary data.</text>
</comment>
<dbReference type="PANTHER" id="PTHR34591">
    <property type="entry name" value="OS03G0653100 PROTEIN-RELATED"/>
    <property type="match status" value="1"/>
</dbReference>
<sequence>MVTIRELPDDVLVDVLRRLAPRSLAAFTCICWAWRDAIDARQLLRRGLRPGRVPRIVKTPRDAIYLSLGRSEKRVYCAISEDSFQDRSIWHLNESYDGQMVWELKHHVDLTSFSRKLHALDDYHQQTRGPWILQDINYHRYRYKFDNYVAVAEKVKFEWDSDNDNAFDTGDMAEGNYAGYTGVLGFHPYKEIIFLNASLRRGVAYEWNTSEFQDLGNIWRQDYAEIAGQFAEIEMSFKYTPCWLEEFSVNNFEAQIED</sequence>
<dbReference type="InterPro" id="IPR001810">
    <property type="entry name" value="F-box_dom"/>
</dbReference>
<dbReference type="InterPro" id="IPR036047">
    <property type="entry name" value="F-box-like_dom_sf"/>
</dbReference>
<organism evidence="2 3">
    <name type="scientific">Dichanthelium oligosanthes</name>
    <dbReference type="NCBI Taxonomy" id="888268"/>
    <lineage>
        <taxon>Eukaryota</taxon>
        <taxon>Viridiplantae</taxon>
        <taxon>Streptophyta</taxon>
        <taxon>Embryophyta</taxon>
        <taxon>Tracheophyta</taxon>
        <taxon>Spermatophyta</taxon>
        <taxon>Magnoliopsida</taxon>
        <taxon>Liliopsida</taxon>
        <taxon>Poales</taxon>
        <taxon>Poaceae</taxon>
        <taxon>PACMAD clade</taxon>
        <taxon>Panicoideae</taxon>
        <taxon>Panicodae</taxon>
        <taxon>Paniceae</taxon>
        <taxon>Dichantheliinae</taxon>
        <taxon>Dichanthelium</taxon>
    </lineage>
</organism>
<proteinExistence type="predicted"/>
<dbReference type="OrthoDB" id="668684at2759"/>
<dbReference type="Gene3D" id="1.20.1280.50">
    <property type="match status" value="1"/>
</dbReference>